<reference evidence="1 2" key="1">
    <citation type="submission" date="2020-08" db="EMBL/GenBank/DDBJ databases">
        <authorList>
            <person name="Koutsovoulos G."/>
            <person name="Danchin GJ E."/>
        </authorList>
    </citation>
    <scope>NUCLEOTIDE SEQUENCE [LARGE SCALE GENOMIC DNA]</scope>
</reference>
<dbReference type="OrthoDB" id="3881at2759"/>
<dbReference type="Gene3D" id="3.40.525.10">
    <property type="entry name" value="CRAL-TRIO lipid binding domain"/>
    <property type="match status" value="1"/>
</dbReference>
<dbReference type="AlphaFoldDB" id="A0A6V7VXF4"/>
<dbReference type="InterPro" id="IPR036865">
    <property type="entry name" value="CRAL-TRIO_dom_sf"/>
</dbReference>
<gene>
    <name evidence="1" type="ORF">MENT_LOCUS31639</name>
</gene>
<comment type="caution">
    <text evidence="1">The sequence shown here is derived from an EMBL/GenBank/DDBJ whole genome shotgun (WGS) entry which is preliminary data.</text>
</comment>
<accession>A0A6V7VXF4</accession>
<organism evidence="1 2">
    <name type="scientific">Meloidogyne enterolobii</name>
    <name type="common">Root-knot nematode worm</name>
    <name type="synonym">Meloidogyne mayaguensis</name>
    <dbReference type="NCBI Taxonomy" id="390850"/>
    <lineage>
        <taxon>Eukaryota</taxon>
        <taxon>Metazoa</taxon>
        <taxon>Ecdysozoa</taxon>
        <taxon>Nematoda</taxon>
        <taxon>Chromadorea</taxon>
        <taxon>Rhabditida</taxon>
        <taxon>Tylenchina</taxon>
        <taxon>Tylenchomorpha</taxon>
        <taxon>Tylenchoidea</taxon>
        <taxon>Meloidogynidae</taxon>
        <taxon>Meloidogyninae</taxon>
        <taxon>Meloidogyne</taxon>
    </lineage>
</organism>
<proteinExistence type="predicted"/>
<protein>
    <submittedName>
        <fullName evidence="1">Uncharacterized protein</fullName>
    </submittedName>
</protein>
<dbReference type="InterPro" id="IPR053302">
    <property type="entry name" value="CRAL-TRIO_domain"/>
</dbReference>
<sequence>MEIVENAARALSMHLRVRKCFDLDELPDIPFEKNPIFIERLMPMSPILENATDSFNRLLWFVEYKSLNVESIANGIRSSESIKFQFWQFEHMLKLVNRQEELTGRLSSIRHVIDMTGYGTLEFLFLI</sequence>
<dbReference type="Proteomes" id="UP000580250">
    <property type="component" value="Unassembled WGS sequence"/>
</dbReference>
<dbReference type="SUPFAM" id="SSF52087">
    <property type="entry name" value="CRAL/TRIO domain"/>
    <property type="match status" value="1"/>
</dbReference>
<dbReference type="PANTHER" id="PTHR47159">
    <property type="entry name" value="PROTEIN CBG07705-RELATED"/>
    <property type="match status" value="1"/>
</dbReference>
<dbReference type="PANTHER" id="PTHR47159:SF6">
    <property type="entry name" value="CRAL-TRIO DOMAIN-CONTAINING PROTEIN"/>
    <property type="match status" value="1"/>
</dbReference>
<dbReference type="EMBL" id="CAJEWN010000348">
    <property type="protein sequence ID" value="CAD2179627.1"/>
    <property type="molecule type" value="Genomic_DNA"/>
</dbReference>
<name>A0A6V7VXF4_MELEN</name>
<evidence type="ECO:0000313" key="1">
    <source>
        <dbReference type="EMBL" id="CAD2179627.1"/>
    </source>
</evidence>
<evidence type="ECO:0000313" key="2">
    <source>
        <dbReference type="Proteomes" id="UP000580250"/>
    </source>
</evidence>